<dbReference type="InterPro" id="IPR019786">
    <property type="entry name" value="Zinc_finger_PHD-type_CS"/>
</dbReference>
<reference evidence="17 18" key="1">
    <citation type="submission" date="2018-10" db="EMBL/GenBank/DDBJ databases">
        <title>A high-quality apple genome assembly.</title>
        <authorList>
            <person name="Hu J."/>
        </authorList>
    </citation>
    <scope>NUCLEOTIDE SEQUENCE [LARGE SCALE GENOMIC DNA]</scope>
    <source>
        <strain evidence="18">cv. HFTH1</strain>
        <tissue evidence="17">Young leaf</tissue>
    </source>
</reference>
<feature type="compositionally biased region" description="Basic residues" evidence="14">
    <location>
        <begin position="1045"/>
        <end position="1059"/>
    </location>
</feature>
<evidence type="ECO:0000256" key="2">
    <source>
        <dbReference type="ARBA" id="ARBA00007427"/>
    </source>
</evidence>
<dbReference type="InterPro" id="IPR001356">
    <property type="entry name" value="HD"/>
</dbReference>
<keyword evidence="7 11" id="KW-0238">DNA-binding</keyword>
<evidence type="ECO:0000256" key="12">
    <source>
        <dbReference type="PROSITE-ProRule" id="PRU00146"/>
    </source>
</evidence>
<feature type="compositionally biased region" description="Basic and acidic residues" evidence="14">
    <location>
        <begin position="381"/>
        <end position="395"/>
    </location>
</feature>
<evidence type="ECO:0000256" key="4">
    <source>
        <dbReference type="ARBA" id="ARBA00022771"/>
    </source>
</evidence>
<dbReference type="SMART" id="SM00389">
    <property type="entry name" value="HOX"/>
    <property type="match status" value="1"/>
</dbReference>
<keyword evidence="6" id="KW-0805">Transcription regulation</keyword>
<gene>
    <name evidence="17" type="ORF">DVH24_034323</name>
</gene>
<dbReference type="InterPro" id="IPR045876">
    <property type="entry name" value="PRHA-like_PHD-finger"/>
</dbReference>
<feature type="compositionally biased region" description="Polar residues" evidence="14">
    <location>
        <begin position="855"/>
        <end position="866"/>
    </location>
</feature>
<feature type="region of interest" description="Disordered" evidence="14">
    <location>
        <begin position="65"/>
        <end position="114"/>
    </location>
</feature>
<dbReference type="GO" id="GO:0003682">
    <property type="term" value="F:chromatin binding"/>
    <property type="evidence" value="ECO:0007669"/>
    <property type="project" value="TreeGrafter"/>
</dbReference>
<feature type="domain" description="PHD-type" evidence="15">
    <location>
        <begin position="523"/>
        <end position="603"/>
    </location>
</feature>
<organism evidence="17 18">
    <name type="scientific">Malus domestica</name>
    <name type="common">Apple</name>
    <name type="synonym">Pyrus malus</name>
    <dbReference type="NCBI Taxonomy" id="3750"/>
    <lineage>
        <taxon>Eukaryota</taxon>
        <taxon>Viridiplantae</taxon>
        <taxon>Streptophyta</taxon>
        <taxon>Embryophyta</taxon>
        <taxon>Tracheophyta</taxon>
        <taxon>Spermatophyta</taxon>
        <taxon>Magnoliopsida</taxon>
        <taxon>eudicotyledons</taxon>
        <taxon>Gunneridae</taxon>
        <taxon>Pentapetalae</taxon>
        <taxon>rosids</taxon>
        <taxon>fabids</taxon>
        <taxon>Rosales</taxon>
        <taxon>Rosaceae</taxon>
        <taxon>Amygdaloideae</taxon>
        <taxon>Maleae</taxon>
        <taxon>Malus</taxon>
    </lineage>
</organism>
<dbReference type="Pfam" id="PF00046">
    <property type="entry name" value="Homeodomain"/>
    <property type="match status" value="1"/>
</dbReference>
<keyword evidence="9" id="KW-0804">Transcription</keyword>
<evidence type="ECO:0000256" key="10">
    <source>
        <dbReference type="ARBA" id="ARBA00023242"/>
    </source>
</evidence>
<feature type="region of interest" description="Disordered" evidence="14">
    <location>
        <begin position="1"/>
        <end position="44"/>
    </location>
</feature>
<dbReference type="EMBL" id="RDQH01000336">
    <property type="protein sequence ID" value="RXH87423.1"/>
    <property type="molecule type" value="Genomic_DNA"/>
</dbReference>
<dbReference type="Gene3D" id="3.30.40.10">
    <property type="entry name" value="Zinc/RING finger domain, C3HC4 (zinc finger)"/>
    <property type="match status" value="1"/>
</dbReference>
<dbReference type="STRING" id="3750.A0A498J0U9"/>
<dbReference type="InterPro" id="IPR011011">
    <property type="entry name" value="Znf_FYVE_PHD"/>
</dbReference>
<dbReference type="InterPro" id="IPR001965">
    <property type="entry name" value="Znf_PHD"/>
</dbReference>
<dbReference type="GO" id="GO:0003677">
    <property type="term" value="F:DNA binding"/>
    <property type="evidence" value="ECO:0007669"/>
    <property type="project" value="UniProtKB-UniRule"/>
</dbReference>
<dbReference type="Proteomes" id="UP000290289">
    <property type="component" value="Chromosome 10"/>
</dbReference>
<evidence type="ECO:0000313" key="17">
    <source>
        <dbReference type="EMBL" id="RXH87423.1"/>
    </source>
</evidence>
<feature type="compositionally biased region" description="Low complexity" evidence="14">
    <location>
        <begin position="404"/>
        <end position="413"/>
    </location>
</feature>
<evidence type="ECO:0000256" key="9">
    <source>
        <dbReference type="ARBA" id="ARBA00023163"/>
    </source>
</evidence>
<dbReference type="Pfam" id="PF00628">
    <property type="entry name" value="PHD"/>
    <property type="match status" value="1"/>
</dbReference>
<feature type="compositionally biased region" description="Polar residues" evidence="14">
    <location>
        <begin position="91"/>
        <end position="114"/>
    </location>
</feature>
<dbReference type="InterPro" id="IPR009057">
    <property type="entry name" value="Homeodomain-like_sf"/>
</dbReference>
<feature type="compositionally biased region" description="Basic and acidic residues" evidence="14">
    <location>
        <begin position="10"/>
        <end position="41"/>
    </location>
</feature>
<evidence type="ECO:0000256" key="5">
    <source>
        <dbReference type="ARBA" id="ARBA00022833"/>
    </source>
</evidence>
<dbReference type="PROSITE" id="PS50016">
    <property type="entry name" value="ZF_PHD_2"/>
    <property type="match status" value="1"/>
</dbReference>
<evidence type="ECO:0000313" key="18">
    <source>
        <dbReference type="Proteomes" id="UP000290289"/>
    </source>
</evidence>
<sequence>MADATQLDIPPERDSSHATKCQEEGTSEQIHEIGSESHCSEPAKQSIGCAIVRNELREICNAGGQSESLSENVTENSHLEQLGQPSEDVSKSSQRGAENVFATQGSHSSSGYKQDESLQTITAVSPCTMKDQLRSFSENVSKNSLIDQMEMPCEDLGVNNPTNKTSCSEQMPLEQESYCAFGTSSGELAEEKHPSASDRVQNDQVPICGSNEHLQSSSENVNMTSLNEQAGLPPEDLSKTCQTGKVSCSNQITLQVTNEFVCGSVHSESETQKDQLDSVPAHNNEVTSTQAAPSSIFFEQSRSCIEAVTQDPPTGHLELPIEDAGKSPPNDKEMEPLPEDVTQNFSLEKTEMPSKNGPKDKQNPKSRKKKYMSKSSLGSDRVLRSKTGEKPRDPKLSNNATLESSNSVANVSNVEHKRRKKRKQSQQNRVIDDEFSRVRKHLRYLLNRISYEKSLIDAYSGEGWKGSSLEKLKPEKELQRATFEILRRKLKIRDLFQHLDLLCSEGMFPESLFDSEGQIDSEDIFCAKCGSKDVSLQNDIILCDGACDRGFHQFCLEPPLLSEDSNVQALPCFLLLIMLSCLIIHLAVPPDDEGWLCPGCDCKVDCFDLLNDSQGTNLSVTDSWEKVFPEAAAAASGHNQDHSHGLPSDDSDDNDYDPDGPETNDEVPGEESSSDESEYASASDGLDTPKNNDEQYLGLPSDDSEDDDYNPDAPEVIEDDKKESSSSDFTSDSEDLGAALDDNNMSAEDVEGPKSTSLDESGPLRGSSKQSSRRGQKKQPLKDEVLSLLESGPGQGGAAPVSGKRHIERLDYKKLHDETYGNVPTDSSDDEEWNDTAAPRKRKKGTGQAPMVSPNGDSSNINNGVITNDIKHDLDENENTPKRAPRGNKNTPKRARRKSKVEDTSNLSNKSRNGSTQSASTSEKGGSSRSTYRKLGEAVTQRLSKSFKENHYPDRSMKESLAQELGIMAKQVSKWFENARHCLKVSVDKSAAGNGTPLPQTNGKQLEQDGTTFGAQNKELPRTDDPMSGSSSRDMKDSELVTPKSSKRKAISPNNRKRERKSDDLDPENETPETKRKAPVVLPVFHL</sequence>
<name>A0A498J0U9_MALDO</name>
<evidence type="ECO:0000256" key="1">
    <source>
        <dbReference type="ARBA" id="ARBA00004123"/>
    </source>
</evidence>
<keyword evidence="18" id="KW-1185">Reference proteome</keyword>
<feature type="compositionally biased region" description="Basic and acidic residues" evidence="14">
    <location>
        <begin position="348"/>
        <end position="363"/>
    </location>
</feature>
<feature type="region of interest" description="Disordered" evidence="14">
    <location>
        <begin position="987"/>
        <end position="1087"/>
    </location>
</feature>
<feature type="region of interest" description="Disordered" evidence="14">
    <location>
        <begin position="633"/>
        <end position="955"/>
    </location>
</feature>
<feature type="compositionally biased region" description="Polar residues" evidence="14">
    <location>
        <begin position="997"/>
        <end position="1015"/>
    </location>
</feature>
<dbReference type="SUPFAM" id="SSF46689">
    <property type="entry name" value="Homeodomain-like"/>
    <property type="match status" value="1"/>
</dbReference>
<keyword evidence="4 12" id="KW-0863">Zinc-finger</keyword>
<feature type="domain" description="Homeobox" evidence="16">
    <location>
        <begin position="926"/>
        <end position="986"/>
    </location>
</feature>
<evidence type="ECO:0000256" key="8">
    <source>
        <dbReference type="ARBA" id="ARBA00023155"/>
    </source>
</evidence>
<dbReference type="PROSITE" id="PS50071">
    <property type="entry name" value="HOMEOBOX_2"/>
    <property type="match status" value="1"/>
</dbReference>
<accession>A0A498J0U9</accession>
<dbReference type="SUPFAM" id="SSF57903">
    <property type="entry name" value="FYVE/PHD zinc finger"/>
    <property type="match status" value="1"/>
</dbReference>
<keyword evidence="3" id="KW-0479">Metal-binding</keyword>
<keyword evidence="8 11" id="KW-0371">Homeobox</keyword>
<comment type="subcellular location">
    <subcellularLocation>
        <location evidence="1 11 13">Nucleus</location>
    </subcellularLocation>
</comment>
<feature type="compositionally biased region" description="Polar residues" evidence="14">
    <location>
        <begin position="904"/>
        <end position="930"/>
    </location>
</feature>
<comment type="caution">
    <text evidence="17">The sequence shown here is derived from an EMBL/GenBank/DDBJ whole genome shotgun (WGS) entry which is preliminary data.</text>
</comment>
<feature type="region of interest" description="Disordered" evidence="14">
    <location>
        <begin position="310"/>
        <end position="429"/>
    </location>
</feature>
<feature type="compositionally biased region" description="Basic and acidic residues" evidence="14">
    <location>
        <begin position="323"/>
        <end position="335"/>
    </location>
</feature>
<feature type="compositionally biased region" description="Basic residues" evidence="14">
    <location>
        <begin position="883"/>
        <end position="899"/>
    </location>
</feature>
<dbReference type="GO" id="GO:0005634">
    <property type="term" value="C:nucleus"/>
    <property type="evidence" value="ECO:0007669"/>
    <property type="project" value="UniProtKB-SubCell"/>
</dbReference>
<feature type="compositionally biased region" description="Basic and acidic residues" evidence="14">
    <location>
        <begin position="808"/>
        <end position="819"/>
    </location>
</feature>
<evidence type="ECO:0008006" key="19">
    <source>
        <dbReference type="Google" id="ProtNLM"/>
    </source>
</evidence>
<evidence type="ECO:0000256" key="14">
    <source>
        <dbReference type="SAM" id="MobiDB-lite"/>
    </source>
</evidence>
<protein>
    <recommendedName>
        <fullName evidence="19">Homeobox domain-containing protein</fullName>
    </recommendedName>
</protein>
<evidence type="ECO:0000259" key="15">
    <source>
        <dbReference type="PROSITE" id="PS50016"/>
    </source>
</evidence>
<dbReference type="GO" id="GO:0045814">
    <property type="term" value="P:negative regulation of gene expression, epigenetic"/>
    <property type="evidence" value="ECO:0007669"/>
    <property type="project" value="TreeGrafter"/>
</dbReference>
<keyword evidence="5" id="KW-0862">Zinc</keyword>
<feature type="compositionally biased region" description="Acidic residues" evidence="14">
    <location>
        <begin position="702"/>
        <end position="718"/>
    </location>
</feature>
<evidence type="ECO:0000256" key="7">
    <source>
        <dbReference type="ARBA" id="ARBA00023125"/>
    </source>
</evidence>
<dbReference type="Gene3D" id="1.10.10.60">
    <property type="entry name" value="Homeodomain-like"/>
    <property type="match status" value="1"/>
</dbReference>
<feature type="compositionally biased region" description="Basic and acidic residues" evidence="14">
    <location>
        <begin position="946"/>
        <end position="955"/>
    </location>
</feature>
<dbReference type="GO" id="GO:0008270">
    <property type="term" value="F:zinc ion binding"/>
    <property type="evidence" value="ECO:0007669"/>
    <property type="project" value="UniProtKB-KW"/>
</dbReference>
<proteinExistence type="inferred from homology"/>
<dbReference type="CDD" id="cd15504">
    <property type="entry name" value="PHD_PRHA_like"/>
    <property type="match status" value="1"/>
</dbReference>
<evidence type="ECO:0000256" key="11">
    <source>
        <dbReference type="PROSITE-ProRule" id="PRU00108"/>
    </source>
</evidence>
<comment type="similarity">
    <text evidence="2">Belongs to the PHD-associated homeobox family.</text>
</comment>
<dbReference type="InterPro" id="IPR013083">
    <property type="entry name" value="Znf_RING/FYVE/PHD"/>
</dbReference>
<dbReference type="PANTHER" id="PTHR12628">
    <property type="entry name" value="POLYCOMB-LIKE TRANSCRIPTION FACTOR"/>
    <property type="match status" value="1"/>
</dbReference>
<dbReference type="InterPro" id="IPR019787">
    <property type="entry name" value="Znf_PHD-finger"/>
</dbReference>
<evidence type="ECO:0000256" key="13">
    <source>
        <dbReference type="RuleBase" id="RU000682"/>
    </source>
</evidence>
<feature type="DNA-binding region" description="Homeobox" evidence="11">
    <location>
        <begin position="928"/>
        <end position="987"/>
    </location>
</feature>
<dbReference type="PANTHER" id="PTHR12628:SF13">
    <property type="entry name" value="HOMEOBOX PROTEIN HAT3.1"/>
    <property type="match status" value="1"/>
</dbReference>
<evidence type="ECO:0000259" key="16">
    <source>
        <dbReference type="PROSITE" id="PS50071"/>
    </source>
</evidence>
<keyword evidence="10 11" id="KW-0539">Nucleus</keyword>
<feature type="compositionally biased region" description="Acidic residues" evidence="14">
    <location>
        <begin position="649"/>
        <end position="678"/>
    </location>
</feature>
<feature type="compositionally biased region" description="Polar residues" evidence="14">
    <location>
        <begin position="65"/>
        <end position="76"/>
    </location>
</feature>
<dbReference type="CDD" id="cd00086">
    <property type="entry name" value="homeodomain"/>
    <property type="match status" value="1"/>
</dbReference>
<dbReference type="SMART" id="SM00249">
    <property type="entry name" value="PHD"/>
    <property type="match status" value="1"/>
</dbReference>
<evidence type="ECO:0000256" key="3">
    <source>
        <dbReference type="ARBA" id="ARBA00022723"/>
    </source>
</evidence>
<dbReference type="AlphaFoldDB" id="A0A498J0U9"/>
<dbReference type="PROSITE" id="PS01359">
    <property type="entry name" value="ZF_PHD_1"/>
    <property type="match status" value="1"/>
</dbReference>
<evidence type="ECO:0000256" key="6">
    <source>
        <dbReference type="ARBA" id="ARBA00023015"/>
    </source>
</evidence>